<organism evidence="1 2">
    <name type="scientific">Candidatus Egerieicola faecale</name>
    <dbReference type="NCBI Taxonomy" id="2840774"/>
    <lineage>
        <taxon>Bacteria</taxon>
        <taxon>Bacillati</taxon>
        <taxon>Bacillota</taxon>
        <taxon>Clostridia</taxon>
        <taxon>Eubacteriales</taxon>
        <taxon>Oscillospiraceae</taxon>
        <taxon>Oscillospiraceae incertae sedis</taxon>
        <taxon>Candidatus Egerieicola</taxon>
    </lineage>
</organism>
<dbReference type="GO" id="GO:0030246">
    <property type="term" value="F:carbohydrate binding"/>
    <property type="evidence" value="ECO:0007669"/>
    <property type="project" value="InterPro"/>
</dbReference>
<gene>
    <name evidence="1" type="ORF">IAD19_02370</name>
</gene>
<dbReference type="InterPro" id="IPR014718">
    <property type="entry name" value="GH-type_carb-bd"/>
</dbReference>
<dbReference type="GO" id="GO:0016853">
    <property type="term" value="F:isomerase activity"/>
    <property type="evidence" value="ECO:0007669"/>
    <property type="project" value="InterPro"/>
</dbReference>
<dbReference type="GO" id="GO:0005975">
    <property type="term" value="P:carbohydrate metabolic process"/>
    <property type="evidence" value="ECO:0007669"/>
    <property type="project" value="InterPro"/>
</dbReference>
<accession>A0A9D1LJ05</accession>
<dbReference type="Gene3D" id="2.70.98.10">
    <property type="match status" value="1"/>
</dbReference>
<evidence type="ECO:0000313" key="1">
    <source>
        <dbReference type="EMBL" id="HIU41380.1"/>
    </source>
</evidence>
<dbReference type="CDD" id="cd09024">
    <property type="entry name" value="Aldose_epim_lacX"/>
    <property type="match status" value="1"/>
</dbReference>
<comment type="caution">
    <text evidence="1">The sequence shown here is derived from an EMBL/GenBank/DDBJ whole genome shotgun (WGS) entry which is preliminary data.</text>
</comment>
<dbReference type="InterPro" id="IPR008183">
    <property type="entry name" value="Aldose_1/G6P_1-epimerase"/>
</dbReference>
<sequence length="293" mass="33795">MRITIHTNSAACDIDTLGAEPKSLTDLFGREYLWQGDPAYWGRTAPVLFPIIGNLKDNKTLFEGKEYTIPKHGFARDTEFKCIYHKDNKAVFCLYANEDTKKMFPFDFTFQVSYLLDDVDLKVEYTVFNNGDTPMPFCLGAHPAFRCPGEEEKFEEYQLCFPTPQTIHSPVFNTATGMWEIEHRLSIAENQQKVNLDYELFRGDTILCEHPDFDRIALVNERTGRGVELRWEGFTDLAIWSPYGKNAPFVCLEPWCGAAKMDNEPDEEFVHKRGVQVVQPMEQKKYSMTILPL</sequence>
<reference evidence="1" key="1">
    <citation type="submission" date="2020-10" db="EMBL/GenBank/DDBJ databases">
        <authorList>
            <person name="Gilroy R."/>
        </authorList>
    </citation>
    <scope>NUCLEOTIDE SEQUENCE</scope>
    <source>
        <strain evidence="1">4509</strain>
    </source>
</reference>
<dbReference type="PANTHER" id="PTHR11122">
    <property type="entry name" value="APOSPORY-ASSOCIATED PROTEIN C-RELATED"/>
    <property type="match status" value="1"/>
</dbReference>
<dbReference type="PANTHER" id="PTHR11122:SF13">
    <property type="entry name" value="GLUCOSE-6-PHOSPHATE 1-EPIMERASE"/>
    <property type="match status" value="1"/>
</dbReference>
<dbReference type="InterPro" id="IPR011013">
    <property type="entry name" value="Gal_mutarotase_sf_dom"/>
</dbReference>
<proteinExistence type="predicted"/>
<dbReference type="EMBL" id="DVMX01000040">
    <property type="protein sequence ID" value="HIU41380.1"/>
    <property type="molecule type" value="Genomic_DNA"/>
</dbReference>
<reference evidence="1" key="2">
    <citation type="journal article" date="2021" name="PeerJ">
        <title>Extensive microbial diversity within the chicken gut microbiome revealed by metagenomics and culture.</title>
        <authorList>
            <person name="Gilroy R."/>
            <person name="Ravi A."/>
            <person name="Getino M."/>
            <person name="Pursley I."/>
            <person name="Horton D.L."/>
            <person name="Alikhan N.F."/>
            <person name="Baker D."/>
            <person name="Gharbi K."/>
            <person name="Hall N."/>
            <person name="Watson M."/>
            <person name="Adriaenssens E.M."/>
            <person name="Foster-Nyarko E."/>
            <person name="Jarju S."/>
            <person name="Secka A."/>
            <person name="Antonio M."/>
            <person name="Oren A."/>
            <person name="Chaudhuri R.R."/>
            <person name="La Ragione R."/>
            <person name="Hildebrand F."/>
            <person name="Pallen M.J."/>
        </authorList>
    </citation>
    <scope>NUCLEOTIDE SEQUENCE</scope>
    <source>
        <strain evidence="1">4509</strain>
    </source>
</reference>
<dbReference type="AlphaFoldDB" id="A0A9D1LJ05"/>
<dbReference type="InterPro" id="IPR037481">
    <property type="entry name" value="LacX"/>
</dbReference>
<dbReference type="SUPFAM" id="SSF74650">
    <property type="entry name" value="Galactose mutarotase-like"/>
    <property type="match status" value="1"/>
</dbReference>
<dbReference type="Pfam" id="PF01263">
    <property type="entry name" value="Aldose_epim"/>
    <property type="match status" value="1"/>
</dbReference>
<evidence type="ECO:0000313" key="2">
    <source>
        <dbReference type="Proteomes" id="UP000824082"/>
    </source>
</evidence>
<name>A0A9D1LJ05_9FIRM</name>
<dbReference type="Proteomes" id="UP000824082">
    <property type="component" value="Unassembled WGS sequence"/>
</dbReference>
<protein>
    <submittedName>
        <fullName evidence="1">Aldose 1-epimerase family protein</fullName>
    </submittedName>
</protein>